<dbReference type="AlphaFoldDB" id="A0A0V0HLC3"/>
<dbReference type="InterPro" id="IPR029012">
    <property type="entry name" value="Helix_hairpin_bin_sf"/>
</dbReference>
<dbReference type="GO" id="GO:0000813">
    <property type="term" value="C:ESCRT I complex"/>
    <property type="evidence" value="ECO:0007669"/>
    <property type="project" value="TreeGrafter"/>
</dbReference>
<reference evidence="10" key="1">
    <citation type="submission" date="2015-12" db="EMBL/GenBank/DDBJ databases">
        <title>Gene expression during late stages of embryo sac development: a critical building block for successful pollen-pistil interactions.</title>
        <authorList>
            <person name="Liu Y."/>
            <person name="Joly V."/>
            <person name="Sabar M."/>
            <person name="Matton D.P."/>
        </authorList>
    </citation>
    <scope>NUCLEOTIDE SEQUENCE</scope>
</reference>
<dbReference type="PANTHER" id="PTHR13678">
    <property type="entry name" value="VACUOLAR PROTEIN SORTING-ASSOCIATED PROTEIN 37"/>
    <property type="match status" value="1"/>
</dbReference>
<feature type="compositionally biased region" description="Low complexity" evidence="8">
    <location>
        <begin position="23"/>
        <end position="46"/>
    </location>
</feature>
<evidence type="ECO:0000256" key="6">
    <source>
        <dbReference type="PROSITE-ProRule" id="PRU00646"/>
    </source>
</evidence>
<evidence type="ECO:0000259" key="9">
    <source>
        <dbReference type="PROSITE" id="PS51314"/>
    </source>
</evidence>
<organism evidence="10">
    <name type="scientific">Solanum chacoense</name>
    <name type="common">Chaco potato</name>
    <dbReference type="NCBI Taxonomy" id="4108"/>
    <lineage>
        <taxon>Eukaryota</taxon>
        <taxon>Viridiplantae</taxon>
        <taxon>Streptophyta</taxon>
        <taxon>Embryophyta</taxon>
        <taxon>Tracheophyta</taxon>
        <taxon>Spermatophyta</taxon>
        <taxon>Magnoliopsida</taxon>
        <taxon>eudicotyledons</taxon>
        <taxon>Gunneridae</taxon>
        <taxon>Pentapetalae</taxon>
        <taxon>asterids</taxon>
        <taxon>lamiids</taxon>
        <taxon>Solanales</taxon>
        <taxon>Solanaceae</taxon>
        <taxon>Solanoideae</taxon>
        <taxon>Solaneae</taxon>
        <taxon>Solanum</taxon>
    </lineage>
</organism>
<keyword evidence="7" id="KW-0175">Coiled coil</keyword>
<comment type="similarity">
    <text evidence="2">Belongs to the VPS37 family.</text>
</comment>
<dbReference type="InterPro" id="IPR009851">
    <property type="entry name" value="Mod_r"/>
</dbReference>
<comment type="subcellular location">
    <subcellularLocation>
        <location evidence="1">Endosome</location>
    </subcellularLocation>
</comment>
<evidence type="ECO:0000256" key="3">
    <source>
        <dbReference type="ARBA" id="ARBA00022448"/>
    </source>
</evidence>
<dbReference type="Pfam" id="PF07200">
    <property type="entry name" value="Mod_r"/>
    <property type="match status" value="1"/>
</dbReference>
<evidence type="ECO:0000313" key="10">
    <source>
        <dbReference type="EMBL" id="JAP21135.1"/>
    </source>
</evidence>
<dbReference type="SUPFAM" id="SSF140111">
    <property type="entry name" value="Endosomal sorting complex assembly domain"/>
    <property type="match status" value="1"/>
</dbReference>
<name>A0A0V0HLC3_SOLCH</name>
<protein>
    <submittedName>
        <fullName evidence="10">Putative vacuolar protein-sorting-associated protein 37-like</fullName>
    </submittedName>
</protein>
<feature type="compositionally biased region" description="Polar residues" evidence="8">
    <location>
        <begin position="47"/>
        <end position="64"/>
    </location>
</feature>
<accession>A0A0V0HLC3</accession>
<evidence type="ECO:0000256" key="2">
    <source>
        <dbReference type="ARBA" id="ARBA00007617"/>
    </source>
</evidence>
<dbReference type="Gene3D" id="1.10.287.660">
    <property type="entry name" value="Helix hairpin bin"/>
    <property type="match status" value="1"/>
</dbReference>
<keyword evidence="5 6" id="KW-0653">Protein transport</keyword>
<evidence type="ECO:0000256" key="8">
    <source>
        <dbReference type="SAM" id="MobiDB-lite"/>
    </source>
</evidence>
<feature type="compositionally biased region" description="Polar residues" evidence="8">
    <location>
        <begin position="12"/>
        <end position="22"/>
    </location>
</feature>
<dbReference type="PANTHER" id="PTHR13678:SF21">
    <property type="entry name" value="VACUOLAR PROTEIN-SORTING-ASSOCIATED PROTEIN 37 HOMOLOG 1-LIKE"/>
    <property type="match status" value="1"/>
</dbReference>
<evidence type="ECO:0000256" key="5">
    <source>
        <dbReference type="ARBA" id="ARBA00022927"/>
    </source>
</evidence>
<evidence type="ECO:0000256" key="7">
    <source>
        <dbReference type="SAM" id="Coils"/>
    </source>
</evidence>
<feature type="coiled-coil region" evidence="7">
    <location>
        <begin position="107"/>
        <end position="194"/>
    </location>
</feature>
<feature type="domain" description="VPS37 C-terminal" evidence="9">
    <location>
        <begin position="151"/>
        <end position="234"/>
    </location>
</feature>
<dbReference type="EMBL" id="GEDG01018039">
    <property type="protein sequence ID" value="JAP21135.1"/>
    <property type="molecule type" value="Transcribed_RNA"/>
</dbReference>
<feature type="region of interest" description="Disordered" evidence="8">
    <location>
        <begin position="1"/>
        <end position="64"/>
    </location>
</feature>
<dbReference type="InterPro" id="IPR037202">
    <property type="entry name" value="ESCRT_assembly_dom"/>
</dbReference>
<keyword evidence="4" id="KW-0967">Endosome</keyword>
<dbReference type="GO" id="GO:0006623">
    <property type="term" value="P:protein targeting to vacuole"/>
    <property type="evidence" value="ECO:0007669"/>
    <property type="project" value="TreeGrafter"/>
</dbReference>
<keyword evidence="3 6" id="KW-0813">Transport</keyword>
<sequence>MLNFWGNKEQRAQSSPQEANNGSRYSPSVVSSPSSSRPATPSSNSSGGFNAQSPTNRPSFVSQVSPAEAADITAALRNKSVNELKKLVSDKDARHNFLLSLEAVKTQNNVRDELRNATLQLARENLEKEPWIMELRNQCRIIRTTELAAAQEKMHELERRKEELLKSYSPVSLLHQLQDAMKKTEEDSEALLGQLLDQEIDLTTFVQKYKKLQCSYHKRALTHLAAKASLGNHS</sequence>
<dbReference type="GO" id="GO:0043162">
    <property type="term" value="P:ubiquitin-dependent protein catabolic process via the multivesicular body sorting pathway"/>
    <property type="evidence" value="ECO:0007669"/>
    <property type="project" value="TreeGrafter"/>
</dbReference>
<evidence type="ECO:0000256" key="1">
    <source>
        <dbReference type="ARBA" id="ARBA00004177"/>
    </source>
</evidence>
<evidence type="ECO:0000256" key="4">
    <source>
        <dbReference type="ARBA" id="ARBA00022753"/>
    </source>
</evidence>
<proteinExistence type="inferred from homology"/>
<dbReference type="PROSITE" id="PS51314">
    <property type="entry name" value="VPS37_C"/>
    <property type="match status" value="1"/>
</dbReference>
<dbReference type="GO" id="GO:0006612">
    <property type="term" value="P:protein targeting to membrane"/>
    <property type="evidence" value="ECO:0007669"/>
    <property type="project" value="TreeGrafter"/>
</dbReference>